<protein>
    <submittedName>
        <fullName evidence="1">Uncharacterized protein</fullName>
    </submittedName>
</protein>
<organism evidence="1 2">
    <name type="scientific">Mycoplasmopsis synoviae</name>
    <name type="common">Mycoplasma synoviae</name>
    <dbReference type="NCBI Taxonomy" id="2109"/>
    <lineage>
        <taxon>Bacteria</taxon>
        <taxon>Bacillati</taxon>
        <taxon>Mycoplasmatota</taxon>
        <taxon>Mycoplasmoidales</taxon>
        <taxon>Metamycoplasmataceae</taxon>
        <taxon>Mycoplasmopsis</taxon>
    </lineage>
</organism>
<evidence type="ECO:0000313" key="2">
    <source>
        <dbReference type="Proteomes" id="UP000259328"/>
    </source>
</evidence>
<reference evidence="2" key="1">
    <citation type="submission" date="2018-06" db="EMBL/GenBank/DDBJ databases">
        <authorList>
            <consortium name="Pathogen Informatics"/>
        </authorList>
    </citation>
    <scope>NUCLEOTIDE SEQUENCE [LARGE SCALE GENOMIC DNA]</scope>
    <source>
        <strain evidence="2">NCTC10124</strain>
    </source>
</reference>
<accession>A0A3B0PFI7</accession>
<evidence type="ECO:0000313" key="1">
    <source>
        <dbReference type="EMBL" id="SYV93545.1"/>
    </source>
</evidence>
<name>A0A3B0PFI7_MYCSY</name>
<dbReference type="EMBL" id="LS991953">
    <property type="protein sequence ID" value="SYV93545.1"/>
    <property type="molecule type" value="Genomic_DNA"/>
</dbReference>
<dbReference type="AlphaFoldDB" id="A0A3B0PFI7"/>
<gene>
    <name evidence="1" type="ORF">NCTC10124_01299</name>
</gene>
<sequence length="99" mass="11144">MNLPKELQIKYFNLALGNTKAELDKEIAKNIQFQNAFTPSVEATQPSSLFASETNVVSNEASPNPPMISLEDFQRLISQSRSSIDIAANTYPKYTNKFW</sequence>
<proteinExistence type="predicted"/>
<feature type="non-terminal residue" evidence="1">
    <location>
        <position position="99"/>
    </location>
</feature>
<dbReference type="Proteomes" id="UP000259328">
    <property type="component" value="Chromosome"/>
</dbReference>